<comment type="function">
    <text evidence="6">Catalyzes the removal of dipeptides from the N-terminus of oligopeptides.</text>
</comment>
<sequence length="682" mass="77299">MRILSLFLTLVLTPALALAAEGMWTLDNLPRNALQKNFGFEPEPDWVRQVQRASVRLAAGCSGSFVSPEGLVLTNHHCLWTCIEQLSSADENLLQDGFYAAGREAERQCPNVELNQLMATSDVTAEVSSVPAGDARRAAMSRIEQACVDGDDSVRCDVVTLYHGGRYHLYRYKRYDDVRLVWSPELKASFFGGDPDNFNFPRYVLDASFLRAYENGTPAATPDHFNWNAAGAEEEELVFVTGHPGTTQRLLTVAQLQLRRDLTLLDRLLYVAELRGMLNQYASRGDEQARYAQSEILRIENTYKVLRGQLQALQDPAVFAFKQREEQALRDWVQAAPARIAEYGQAWDRIAQAQEQYRAMHQRYAMIEGGRGFQSRLFSLARALVRAGTERTLPSEERMREYRETALQSLERSVLSPAPIYSEYEEQKLAWSLTKLREVLGTDDPFVQQVFAEYGPETLARKLVRDTRLFDVDYRRSLWEGGAEAVAAADDPMIQLARRIDGEARALYERYENEVETVETENQQLIARVLFELEGTDTYPDATLTLRLSYGQVRGWREGEREIPPFTELAGAYRRHTGNPPYALSERWLAEKDALNLQQRMNMVTTHDIIGGNSGSPMINRDAEVVGLIFDGNIHSLGGAYWYDERLNRAVSVHAGFIAEALRSVYNADALLEELGLQRRSH</sequence>
<organism evidence="7 8">
    <name type="scientific">Kineobactrum salinum</name>
    <dbReference type="NCBI Taxonomy" id="2708301"/>
    <lineage>
        <taxon>Bacteria</taxon>
        <taxon>Pseudomonadati</taxon>
        <taxon>Pseudomonadota</taxon>
        <taxon>Gammaproteobacteria</taxon>
        <taxon>Cellvibrionales</taxon>
        <taxon>Halieaceae</taxon>
        <taxon>Kineobactrum</taxon>
    </lineage>
</organism>
<dbReference type="PANTHER" id="PTHR38469:SF1">
    <property type="entry name" value="PERIPLASMIC PEPTIDASE SUBFAMILY S1B"/>
    <property type="match status" value="1"/>
</dbReference>
<dbReference type="GO" id="GO:0043171">
    <property type="term" value="P:peptide catabolic process"/>
    <property type="evidence" value="ECO:0007669"/>
    <property type="project" value="UniProtKB-UniRule"/>
</dbReference>
<evidence type="ECO:0000256" key="4">
    <source>
        <dbReference type="ARBA" id="ARBA00022729"/>
    </source>
</evidence>
<evidence type="ECO:0000313" key="8">
    <source>
        <dbReference type="Proteomes" id="UP000477680"/>
    </source>
</evidence>
<dbReference type="EC" id="3.4.14.-" evidence="6"/>
<dbReference type="SUPFAM" id="SSF50494">
    <property type="entry name" value="Trypsin-like serine proteases"/>
    <property type="match status" value="1"/>
</dbReference>
<keyword evidence="2 6" id="KW-0031">Aminopeptidase</keyword>
<dbReference type="InterPro" id="IPR019500">
    <property type="entry name" value="Pep_S46"/>
</dbReference>
<keyword evidence="8" id="KW-1185">Reference proteome</keyword>
<dbReference type="InterPro" id="IPR009003">
    <property type="entry name" value="Peptidase_S1_PA"/>
</dbReference>
<evidence type="ECO:0000256" key="3">
    <source>
        <dbReference type="ARBA" id="ARBA00022670"/>
    </source>
</evidence>
<feature type="chain" id="PRO_5025708741" description="Dipeptidyl-peptidase" evidence="6">
    <location>
        <begin position="20"/>
        <end position="682"/>
    </location>
</feature>
<accession>A0A6C0U362</accession>
<keyword evidence="4 6" id="KW-0732">Signal</keyword>
<gene>
    <name evidence="7" type="ORF">G3T16_14665</name>
</gene>
<feature type="signal peptide" evidence="6">
    <location>
        <begin position="1"/>
        <end position="19"/>
    </location>
</feature>
<dbReference type="Proteomes" id="UP000477680">
    <property type="component" value="Chromosome"/>
</dbReference>
<evidence type="ECO:0000256" key="1">
    <source>
        <dbReference type="ARBA" id="ARBA00010491"/>
    </source>
</evidence>
<dbReference type="Pfam" id="PF10459">
    <property type="entry name" value="Peptidase_S46"/>
    <property type="match status" value="1"/>
</dbReference>
<reference evidence="7 8" key="1">
    <citation type="submission" date="2020-02" db="EMBL/GenBank/DDBJ databases">
        <title>Genome sequencing for Kineobactrum sp. M2.</title>
        <authorList>
            <person name="Park S.-J."/>
        </authorList>
    </citation>
    <scope>NUCLEOTIDE SEQUENCE [LARGE SCALE GENOMIC DNA]</scope>
    <source>
        <strain evidence="7 8">M2</strain>
    </source>
</reference>
<evidence type="ECO:0000256" key="2">
    <source>
        <dbReference type="ARBA" id="ARBA00022438"/>
    </source>
</evidence>
<dbReference type="InterPro" id="IPR043504">
    <property type="entry name" value="Peptidase_S1_PA_chymotrypsin"/>
</dbReference>
<keyword evidence="3 6" id="KW-0645">Protease</keyword>
<evidence type="ECO:0000313" key="7">
    <source>
        <dbReference type="EMBL" id="QIB66456.1"/>
    </source>
</evidence>
<name>A0A6C0U362_9GAMM</name>
<dbReference type="GO" id="GO:0008239">
    <property type="term" value="F:dipeptidyl-peptidase activity"/>
    <property type="evidence" value="ECO:0007669"/>
    <property type="project" value="UniProtKB-UniRule"/>
</dbReference>
<proteinExistence type="inferred from homology"/>
<dbReference type="KEGG" id="kim:G3T16_14665"/>
<evidence type="ECO:0000256" key="5">
    <source>
        <dbReference type="ARBA" id="ARBA00022801"/>
    </source>
</evidence>
<dbReference type="EMBL" id="CP048711">
    <property type="protein sequence ID" value="QIB66456.1"/>
    <property type="molecule type" value="Genomic_DNA"/>
</dbReference>
<keyword evidence="6" id="KW-0720">Serine protease</keyword>
<protein>
    <recommendedName>
        <fullName evidence="6">Dipeptidyl-peptidase</fullName>
        <ecNumber evidence="6">3.4.14.-</ecNumber>
    </recommendedName>
</protein>
<dbReference type="GO" id="GO:0006508">
    <property type="term" value="P:proteolysis"/>
    <property type="evidence" value="ECO:0007669"/>
    <property type="project" value="UniProtKB-KW"/>
</dbReference>
<dbReference type="RefSeq" id="WP_163495890.1">
    <property type="nucleotide sequence ID" value="NZ_CP048711.1"/>
</dbReference>
<dbReference type="AlphaFoldDB" id="A0A6C0U362"/>
<keyword evidence="5 6" id="KW-0378">Hydrolase</keyword>
<evidence type="ECO:0000256" key="6">
    <source>
        <dbReference type="RuleBase" id="RU366067"/>
    </source>
</evidence>
<comment type="similarity">
    <text evidence="1 6">Belongs to the peptidase S46 family.</text>
</comment>
<dbReference type="Gene3D" id="2.40.10.10">
    <property type="entry name" value="Trypsin-like serine proteases"/>
    <property type="match status" value="1"/>
</dbReference>
<dbReference type="PANTHER" id="PTHR38469">
    <property type="entry name" value="PERIPLASMIC PEPTIDASE SUBFAMILY S1B"/>
    <property type="match status" value="1"/>
</dbReference>
<dbReference type="GO" id="GO:0070009">
    <property type="term" value="F:serine-type aminopeptidase activity"/>
    <property type="evidence" value="ECO:0007669"/>
    <property type="project" value="UniProtKB-UniRule"/>
</dbReference>